<gene>
    <name evidence="1" type="ORF">L1987_72382</name>
</gene>
<accession>A0ACB9AV21</accession>
<sequence>MSVPRYINRLQDMAGFASINRIFSTSPFSSFHRWIFLPGHDQTEQYGVHKRRDAAVVAGRPWSFGLWRRFDSPVRVASASTKTQKSKKEGFLLVSFFGDVTYKWLDPEKLTPFESNYNLYCNGSRSRLFVKAVNEAVYEVSYRAALGLTCPCSYFTHYRRAPLKDLLEDDIDGYKLGEAFAVKKIERFRQDFKPAETHSFIQQLALDSTDVHQDLNHSKEVARVLSFRKSRYAEIDEPYFHAFGVDPSWLGDPVVATNKPKTYSVQAPTDRSSEAESQGQKQPKVKHQNKKSPAQKDKQHASKTERSKKKDEHHNSSTKNSKDRAPKKQKRCRNEAEEKRGFCSSTIVVKEQPSLSCSNHNDSDQHQNR</sequence>
<reference evidence="1 2" key="2">
    <citation type="journal article" date="2022" name="Mol. Ecol. Resour.">
        <title>The genomes of chicory, endive, great burdock and yacon provide insights into Asteraceae paleo-polyploidization history and plant inulin production.</title>
        <authorList>
            <person name="Fan W."/>
            <person name="Wang S."/>
            <person name="Wang H."/>
            <person name="Wang A."/>
            <person name="Jiang F."/>
            <person name="Liu H."/>
            <person name="Zhao H."/>
            <person name="Xu D."/>
            <person name="Zhang Y."/>
        </authorList>
    </citation>
    <scope>NUCLEOTIDE SEQUENCE [LARGE SCALE GENOMIC DNA]</scope>
    <source>
        <strain evidence="2">cv. Yunnan</strain>
        <tissue evidence="1">Leaves</tissue>
    </source>
</reference>
<name>A0ACB9AV21_9ASTR</name>
<keyword evidence="2" id="KW-1185">Reference proteome</keyword>
<evidence type="ECO:0000313" key="1">
    <source>
        <dbReference type="EMBL" id="KAI3713796.1"/>
    </source>
</evidence>
<reference evidence="2" key="1">
    <citation type="journal article" date="2022" name="Mol. Ecol. Resour.">
        <title>The genomes of chicory, endive, great burdock and yacon provide insights into Asteraceae palaeo-polyploidization history and plant inulin production.</title>
        <authorList>
            <person name="Fan W."/>
            <person name="Wang S."/>
            <person name="Wang H."/>
            <person name="Wang A."/>
            <person name="Jiang F."/>
            <person name="Liu H."/>
            <person name="Zhao H."/>
            <person name="Xu D."/>
            <person name="Zhang Y."/>
        </authorList>
    </citation>
    <scope>NUCLEOTIDE SEQUENCE [LARGE SCALE GENOMIC DNA]</scope>
    <source>
        <strain evidence="2">cv. Yunnan</strain>
    </source>
</reference>
<comment type="caution">
    <text evidence="1">The sequence shown here is derived from an EMBL/GenBank/DDBJ whole genome shotgun (WGS) entry which is preliminary data.</text>
</comment>
<evidence type="ECO:0000313" key="2">
    <source>
        <dbReference type="Proteomes" id="UP001056120"/>
    </source>
</evidence>
<dbReference type="EMBL" id="CM042041">
    <property type="protein sequence ID" value="KAI3713796.1"/>
    <property type="molecule type" value="Genomic_DNA"/>
</dbReference>
<dbReference type="Proteomes" id="UP001056120">
    <property type="component" value="Linkage Group LG24"/>
</dbReference>
<organism evidence="1 2">
    <name type="scientific">Smallanthus sonchifolius</name>
    <dbReference type="NCBI Taxonomy" id="185202"/>
    <lineage>
        <taxon>Eukaryota</taxon>
        <taxon>Viridiplantae</taxon>
        <taxon>Streptophyta</taxon>
        <taxon>Embryophyta</taxon>
        <taxon>Tracheophyta</taxon>
        <taxon>Spermatophyta</taxon>
        <taxon>Magnoliopsida</taxon>
        <taxon>eudicotyledons</taxon>
        <taxon>Gunneridae</taxon>
        <taxon>Pentapetalae</taxon>
        <taxon>asterids</taxon>
        <taxon>campanulids</taxon>
        <taxon>Asterales</taxon>
        <taxon>Asteraceae</taxon>
        <taxon>Asteroideae</taxon>
        <taxon>Heliantheae alliance</taxon>
        <taxon>Millerieae</taxon>
        <taxon>Smallanthus</taxon>
    </lineage>
</organism>
<protein>
    <submittedName>
        <fullName evidence="1">Uncharacterized protein</fullName>
    </submittedName>
</protein>
<proteinExistence type="predicted"/>